<dbReference type="AlphaFoldDB" id="D8L143"/>
<dbReference type="Pfam" id="PF10544">
    <property type="entry name" value="T5orf172"/>
    <property type="match status" value="1"/>
</dbReference>
<dbReference type="OrthoDB" id="7831254at2"/>
<accession>D8L143</accession>
<evidence type="ECO:0000313" key="4">
    <source>
        <dbReference type="Proteomes" id="UP000009223"/>
    </source>
</evidence>
<name>D8L143_TREPZ</name>
<proteinExistence type="predicted"/>
<dbReference type="HOGENOM" id="CLU_084416_0_0_12"/>
<evidence type="ECO:0000313" key="2">
    <source>
        <dbReference type="EMBL" id="ADJ19587.1"/>
    </source>
</evidence>
<sequence>MENANGGFVYVLVSQNTNYIKIGGTDYPPLKRIKEINATEPYKQFGPWALGDFRQVNDWRKVEYNLHYIFRSKLVKEIEGQKELFSISLYEASIKLNEIDPNEIIRKPKVDRMFQDDDFSKYIMQLFSFTGLLHWLDIQGIWTFVLFPMTNGGRYYTINIGPHEVAFSTLNTKNKKSTHMILMDKLVFDYKPVIEWVKNHNGNIQEEAYDRALPRSVSIVYEGDFNVAEEFMHLDGIRRAIIAYWTESLILLKEKGVASSYAKHHNYNAIAELNIKMKQSGL</sequence>
<dbReference type="KEGG" id="tpi:TREPR_3111"/>
<keyword evidence="4" id="KW-1185">Reference proteome</keyword>
<evidence type="ECO:0000259" key="1">
    <source>
        <dbReference type="SMART" id="SM00974"/>
    </source>
</evidence>
<dbReference type="eggNOG" id="ENOG5033ZN4">
    <property type="taxonomic scope" value="Bacteria"/>
</dbReference>
<dbReference type="SMART" id="SM00974">
    <property type="entry name" value="T5orf172"/>
    <property type="match status" value="1"/>
</dbReference>
<dbReference type="EMBL" id="FJ479768">
    <property type="protein sequence ID" value="ADJ19587.1"/>
    <property type="molecule type" value="Genomic_DNA"/>
</dbReference>
<reference evidence="3" key="2">
    <citation type="submission" date="2009-12" db="EMBL/GenBank/DDBJ databases">
        <authorList>
            <person name="Tetu S.G."/>
            <person name="Matson E."/>
            <person name="Ren Q."/>
            <person name="Seshadri R."/>
            <person name="Elbourne L."/>
            <person name="Hassan K.A."/>
            <person name="Durkin A."/>
            <person name="Radune D."/>
            <person name="Mohamoud Y."/>
            <person name="Shay R."/>
            <person name="Jin S."/>
            <person name="Zhang X."/>
            <person name="Lucey K."/>
            <person name="Ballor N.R."/>
            <person name="Ottesen E."/>
            <person name="Rosenthal R."/>
            <person name="Allen A."/>
            <person name="Leadbetter J.R."/>
            <person name="Paulsen I.T."/>
        </authorList>
    </citation>
    <scope>NUCLEOTIDE SEQUENCE</scope>
    <source>
        <strain evidence="3">ZAS-2</strain>
    </source>
</reference>
<reference evidence="2" key="3">
    <citation type="journal article" date="2010" name="Environ. Microbiol.">
        <title>Selenium controls transcription of paralogous formate dehydrogenase genes in the termite gut acetogen, Treponema primitia.</title>
        <authorList>
            <person name="Matson E.G."/>
            <person name="Zhang X."/>
            <person name="Leadbetter J.R."/>
        </authorList>
    </citation>
    <scope>NUCLEOTIDE SEQUENCE</scope>
    <source>
        <strain evidence="2">ZAS-2</strain>
    </source>
</reference>
<dbReference type="RefSeq" id="WP_015707149.1">
    <property type="nucleotide sequence ID" value="NC_015578.1"/>
</dbReference>
<protein>
    <recommendedName>
        <fullName evidence="1">Bacteriophage T5 Orf172 DNA-binding domain-containing protein</fullName>
    </recommendedName>
</protein>
<dbReference type="STRING" id="545694.TREPR_3111"/>
<evidence type="ECO:0000313" key="3">
    <source>
        <dbReference type="EMBL" id="AEF86015.1"/>
    </source>
</evidence>
<dbReference type="InterPro" id="IPR018306">
    <property type="entry name" value="Phage_T5_Orf172_DNA-bd"/>
</dbReference>
<organism evidence="2">
    <name type="scientific">Treponema primitia (strain ATCC BAA-887 / DSM 12427 / ZAS-2)</name>
    <dbReference type="NCBI Taxonomy" id="545694"/>
    <lineage>
        <taxon>Bacteria</taxon>
        <taxon>Pseudomonadati</taxon>
        <taxon>Spirochaetota</taxon>
        <taxon>Spirochaetia</taxon>
        <taxon>Spirochaetales</taxon>
        <taxon>Treponemataceae</taxon>
        <taxon>Treponema</taxon>
    </lineage>
</organism>
<dbReference type="Proteomes" id="UP000009223">
    <property type="component" value="Chromosome"/>
</dbReference>
<reference evidence="3 4" key="4">
    <citation type="journal article" date="2011" name="ISME J.">
        <title>RNA-seq reveals cooperative metabolic interactions between two termite-gut spirochete species in co-culture.</title>
        <authorList>
            <person name="Rosenthal A.Z."/>
            <person name="Matson E.G."/>
            <person name="Eldar A."/>
            <person name="Leadbetter J.R."/>
        </authorList>
    </citation>
    <scope>NUCLEOTIDE SEQUENCE [LARGE SCALE GENOMIC DNA]</scope>
    <source>
        <strain evidence="4">ATCC BAA-887 / DSM 12427 / ZAS-2</strain>
        <strain evidence="3">ZAS-2</strain>
    </source>
</reference>
<reference evidence="4" key="1">
    <citation type="submission" date="2009-12" db="EMBL/GenBank/DDBJ databases">
        <title>Complete sequence of Treponema primitia strain ZAS-2.</title>
        <authorList>
            <person name="Tetu S.G."/>
            <person name="Matson E."/>
            <person name="Ren Q."/>
            <person name="Seshadri R."/>
            <person name="Elbourne L."/>
            <person name="Hassan K.A."/>
            <person name="Durkin A."/>
            <person name="Radune D."/>
            <person name="Mohamoud Y."/>
            <person name="Shay R."/>
            <person name="Jin S."/>
            <person name="Zhang X."/>
            <person name="Lucey K."/>
            <person name="Ballor N.R."/>
            <person name="Ottesen E."/>
            <person name="Rosenthal R."/>
            <person name="Allen A."/>
            <person name="Leadbetter J.R."/>
            <person name="Paulsen I.T."/>
        </authorList>
    </citation>
    <scope>NUCLEOTIDE SEQUENCE [LARGE SCALE GENOMIC DNA]</scope>
    <source>
        <strain evidence="4">ATCC BAA-887 / DSM 12427 / ZAS-2</strain>
    </source>
</reference>
<gene>
    <name evidence="3" type="ordered locus">TREPR_3111</name>
</gene>
<dbReference type="EMBL" id="CP001843">
    <property type="protein sequence ID" value="AEF86015.1"/>
    <property type="molecule type" value="Genomic_DNA"/>
</dbReference>
<feature type="domain" description="Bacteriophage T5 Orf172 DNA-binding" evidence="1">
    <location>
        <begin position="14"/>
        <end position="99"/>
    </location>
</feature>